<organism evidence="1">
    <name type="scientific">Chrysotila carterae</name>
    <name type="common">Marine alga</name>
    <name type="synonym">Syracosphaera carterae</name>
    <dbReference type="NCBI Taxonomy" id="13221"/>
    <lineage>
        <taxon>Eukaryota</taxon>
        <taxon>Haptista</taxon>
        <taxon>Haptophyta</taxon>
        <taxon>Prymnesiophyceae</taxon>
        <taxon>Isochrysidales</taxon>
        <taxon>Isochrysidaceae</taxon>
        <taxon>Chrysotila</taxon>
    </lineage>
</organism>
<proteinExistence type="predicted"/>
<dbReference type="AlphaFoldDB" id="A0A7S4B6D4"/>
<accession>A0A7S4B6D4</accession>
<dbReference type="Gene3D" id="3.40.50.300">
    <property type="entry name" value="P-loop containing nucleotide triphosphate hydrolases"/>
    <property type="match status" value="1"/>
</dbReference>
<reference evidence="1" key="1">
    <citation type="submission" date="2021-01" db="EMBL/GenBank/DDBJ databases">
        <authorList>
            <person name="Corre E."/>
            <person name="Pelletier E."/>
            <person name="Niang G."/>
            <person name="Scheremetjew M."/>
            <person name="Finn R."/>
            <person name="Kale V."/>
            <person name="Holt S."/>
            <person name="Cochrane G."/>
            <person name="Meng A."/>
            <person name="Brown T."/>
            <person name="Cohen L."/>
        </authorList>
    </citation>
    <scope>NUCLEOTIDE SEQUENCE</scope>
    <source>
        <strain evidence="1">CCMP645</strain>
    </source>
</reference>
<dbReference type="SUPFAM" id="SSF52540">
    <property type="entry name" value="P-loop containing nucleoside triphosphate hydrolases"/>
    <property type="match status" value="1"/>
</dbReference>
<protein>
    <recommendedName>
        <fullName evidence="2">Sulfotransferase domain-containing protein</fullName>
    </recommendedName>
</protein>
<sequence length="387" mass="43844">MRELLDATFVRKSLICVLCFLVLLCCIGPSAVVGLHSSFRTPRCPANGQISDQLFDVSNISAFEVDTTRPYAGTASYQLRKENTQSLPVALVMISPHKTGSTFFVGFLRAVTLRLDSCFYSENAQFTHSPKDFSKCSSPGCGHEGPERRQTAKDTGWGECTTFISGHLKSLASACPQLSASTCSARFRRGFVWGPVRLLPAMRATISLGRSHAHHWQFYYILHQRHPLDTTVSAYHSFGWSHPPAPNSTKEQLREYQVRRANIRNQTADQYALSSSDLYVSKYLLYFELLESPPPGAVLIRSRYEEMVLFFSQWLNQILAPFELSFNRMQREALQRTLRKKYSEAFSPNGAHKRTITPGAFTRELQPETISLLTERHRDTLIRLGYL</sequence>
<dbReference type="EMBL" id="HBIZ01013716">
    <property type="protein sequence ID" value="CAE0755747.1"/>
    <property type="molecule type" value="Transcribed_RNA"/>
</dbReference>
<gene>
    <name evidence="1" type="ORF">PCAR00345_LOCUS8335</name>
</gene>
<name>A0A7S4B6D4_CHRCT</name>
<evidence type="ECO:0008006" key="2">
    <source>
        <dbReference type="Google" id="ProtNLM"/>
    </source>
</evidence>
<evidence type="ECO:0000313" key="1">
    <source>
        <dbReference type="EMBL" id="CAE0755747.1"/>
    </source>
</evidence>
<dbReference type="InterPro" id="IPR027417">
    <property type="entry name" value="P-loop_NTPase"/>
</dbReference>